<evidence type="ECO:0008006" key="13">
    <source>
        <dbReference type="Google" id="ProtNLM"/>
    </source>
</evidence>
<feature type="transmembrane region" description="Helical" evidence="10">
    <location>
        <begin position="221"/>
        <end position="246"/>
    </location>
</feature>
<dbReference type="GO" id="GO:0034204">
    <property type="term" value="P:lipid translocation"/>
    <property type="evidence" value="ECO:0007669"/>
    <property type="project" value="TreeGrafter"/>
</dbReference>
<feature type="transmembrane region" description="Helical" evidence="10">
    <location>
        <begin position="402"/>
        <end position="422"/>
    </location>
</feature>
<keyword evidence="6 10" id="KW-1133">Transmembrane helix</keyword>
<dbReference type="InterPro" id="IPR051050">
    <property type="entry name" value="Lipid_II_flippase_MurJ/MviN"/>
</dbReference>
<keyword evidence="2" id="KW-1003">Cell membrane</keyword>
<dbReference type="GO" id="GO:0005886">
    <property type="term" value="C:plasma membrane"/>
    <property type="evidence" value="ECO:0007669"/>
    <property type="project" value="UniProtKB-SubCell"/>
</dbReference>
<dbReference type="PANTHER" id="PTHR47019">
    <property type="entry name" value="LIPID II FLIPPASE MURJ"/>
    <property type="match status" value="1"/>
</dbReference>
<evidence type="ECO:0000313" key="11">
    <source>
        <dbReference type="EMBL" id="PLW78150.1"/>
    </source>
</evidence>
<reference evidence="11 12" key="1">
    <citation type="submission" date="2018-01" db="EMBL/GenBank/DDBJ databases">
        <title>The draft genome sequence of Cohaesibacter sp. H1304.</title>
        <authorList>
            <person name="Wang N.-N."/>
            <person name="Du Z.-J."/>
        </authorList>
    </citation>
    <scope>NUCLEOTIDE SEQUENCE [LARGE SCALE GENOMIC DNA]</scope>
    <source>
        <strain evidence="11 12">H1304</strain>
    </source>
</reference>
<keyword evidence="3 10" id="KW-0812">Transmembrane</keyword>
<dbReference type="Pfam" id="PF03023">
    <property type="entry name" value="MurJ"/>
    <property type="match status" value="1"/>
</dbReference>
<keyword evidence="7 10" id="KW-0472">Membrane</keyword>
<proteinExistence type="inferred from homology"/>
<evidence type="ECO:0000256" key="9">
    <source>
        <dbReference type="ARBA" id="ARBA00061532"/>
    </source>
</evidence>
<evidence type="ECO:0000256" key="3">
    <source>
        <dbReference type="ARBA" id="ARBA00022692"/>
    </source>
</evidence>
<evidence type="ECO:0000256" key="10">
    <source>
        <dbReference type="SAM" id="Phobius"/>
    </source>
</evidence>
<gene>
    <name evidence="11" type="ORF">C0081_05745</name>
</gene>
<name>A0A2N5XUJ9_9HYPH</name>
<evidence type="ECO:0000256" key="7">
    <source>
        <dbReference type="ARBA" id="ARBA00023136"/>
    </source>
</evidence>
<comment type="caution">
    <text evidence="11">The sequence shown here is derived from an EMBL/GenBank/DDBJ whole genome shotgun (WGS) entry which is preliminary data.</text>
</comment>
<feature type="transmembrane region" description="Helical" evidence="10">
    <location>
        <begin position="266"/>
        <end position="284"/>
    </location>
</feature>
<evidence type="ECO:0000256" key="4">
    <source>
        <dbReference type="ARBA" id="ARBA00022960"/>
    </source>
</evidence>
<keyword evidence="12" id="KW-1185">Reference proteome</keyword>
<feature type="transmembrane region" description="Helical" evidence="10">
    <location>
        <begin position="347"/>
        <end position="367"/>
    </location>
</feature>
<sequence>MKSLFVTMSLVSFALLLGRLSGFLRDLILAGRYGVTEQADIVIVLLSLPDFTVGLLLAGGFSAVLTPRLCKAHGQERQALARYIAVVVGLAFSLLAGCLALWSGPLLALLAPSASSQALSIYEMAMTITLISLPVAALTGVFVSFLNANEIFVLPNLGTLAFNASICVFLIAWWQNDEKLLAFASAIIGASLIRLSLLGFNSRGLFRRSIQLGSSKPGLPFWSDFGAGVLSLSLLVAMPIIFRTIYATGGEGNLAIFNYSYKLFELPSALIFGPLVTILLPRLSKIPDNELEKFQAQVLNAIKGIAVLSAAIIGVWLCVGEGLTKLIFLRGAMSLQDVLRIAETSQYLFLALPFAGVTFMTTIGLNALGLPRLVLRNSIIAAALATGSQFVVINYGQVNQTWLLLPFLVFYFVHSGLNIVNLSKGKWTFVTETVKQLILVACITFVVSVPLLWGLSRWIPEPSILLSCFLAVVIGILLVAANALTVLPLMRAALAESKERR</sequence>
<keyword evidence="4" id="KW-0133">Cell shape</keyword>
<feature type="transmembrane region" description="Helical" evidence="10">
    <location>
        <begin position="153"/>
        <end position="174"/>
    </location>
</feature>
<feature type="transmembrane region" description="Helical" evidence="10">
    <location>
        <begin position="41"/>
        <end position="67"/>
    </location>
</feature>
<feature type="transmembrane region" description="Helical" evidence="10">
    <location>
        <begin position="180"/>
        <end position="200"/>
    </location>
</feature>
<comment type="function">
    <text evidence="8">Involved in peptidoglycan biosynthesis. Transports lipid-linked peptidoglycan precursors from the inner to the outer leaflet of the cytoplasmic membrane.</text>
</comment>
<evidence type="ECO:0000256" key="1">
    <source>
        <dbReference type="ARBA" id="ARBA00004651"/>
    </source>
</evidence>
<evidence type="ECO:0000256" key="5">
    <source>
        <dbReference type="ARBA" id="ARBA00022984"/>
    </source>
</evidence>
<dbReference type="GO" id="GO:0015648">
    <property type="term" value="F:lipid-linked peptidoglycan transporter activity"/>
    <property type="evidence" value="ECO:0007669"/>
    <property type="project" value="TreeGrafter"/>
</dbReference>
<feature type="transmembrane region" description="Helical" evidence="10">
    <location>
        <begin position="305"/>
        <end position="327"/>
    </location>
</feature>
<feature type="transmembrane region" description="Helical" evidence="10">
    <location>
        <begin position="464"/>
        <end position="490"/>
    </location>
</feature>
<dbReference type="InterPro" id="IPR004268">
    <property type="entry name" value="MurJ"/>
</dbReference>
<evidence type="ECO:0000313" key="12">
    <source>
        <dbReference type="Proteomes" id="UP000234881"/>
    </source>
</evidence>
<dbReference type="RefSeq" id="WP_101532861.1">
    <property type="nucleotide sequence ID" value="NZ_PKUQ01000010.1"/>
</dbReference>
<comment type="similarity">
    <text evidence="9">Belongs to the MurJ/MviN family.</text>
</comment>
<comment type="subcellular location">
    <subcellularLocation>
        <location evidence="1">Cell membrane</location>
        <topology evidence="1">Multi-pass membrane protein</topology>
    </subcellularLocation>
</comment>
<protein>
    <recommendedName>
        <fullName evidence="13">Virulence factor MviN</fullName>
    </recommendedName>
</protein>
<keyword evidence="5" id="KW-0573">Peptidoglycan synthesis</keyword>
<feature type="transmembrane region" description="Helical" evidence="10">
    <location>
        <begin position="434"/>
        <end position="452"/>
    </location>
</feature>
<feature type="transmembrane region" description="Helical" evidence="10">
    <location>
        <begin position="124"/>
        <end position="146"/>
    </location>
</feature>
<dbReference type="OrthoDB" id="9816572at2"/>
<dbReference type="EMBL" id="PKUQ01000010">
    <property type="protein sequence ID" value="PLW78150.1"/>
    <property type="molecule type" value="Genomic_DNA"/>
</dbReference>
<dbReference type="AlphaFoldDB" id="A0A2N5XUJ9"/>
<evidence type="ECO:0000256" key="2">
    <source>
        <dbReference type="ARBA" id="ARBA00022475"/>
    </source>
</evidence>
<evidence type="ECO:0000256" key="6">
    <source>
        <dbReference type="ARBA" id="ARBA00022989"/>
    </source>
</evidence>
<dbReference type="GO" id="GO:0009252">
    <property type="term" value="P:peptidoglycan biosynthetic process"/>
    <property type="evidence" value="ECO:0007669"/>
    <property type="project" value="UniProtKB-KW"/>
</dbReference>
<dbReference type="PANTHER" id="PTHR47019:SF1">
    <property type="entry name" value="LIPID II FLIPPASE MURJ"/>
    <property type="match status" value="1"/>
</dbReference>
<dbReference type="Proteomes" id="UP000234881">
    <property type="component" value="Unassembled WGS sequence"/>
</dbReference>
<accession>A0A2N5XUJ9</accession>
<feature type="transmembrane region" description="Helical" evidence="10">
    <location>
        <begin position="79"/>
        <end position="104"/>
    </location>
</feature>
<feature type="transmembrane region" description="Helical" evidence="10">
    <location>
        <begin position="379"/>
        <end position="396"/>
    </location>
</feature>
<dbReference type="GO" id="GO:0008360">
    <property type="term" value="P:regulation of cell shape"/>
    <property type="evidence" value="ECO:0007669"/>
    <property type="project" value="UniProtKB-KW"/>
</dbReference>
<organism evidence="11 12">
    <name type="scientific">Cohaesibacter celericrescens</name>
    <dbReference type="NCBI Taxonomy" id="2067669"/>
    <lineage>
        <taxon>Bacteria</taxon>
        <taxon>Pseudomonadati</taxon>
        <taxon>Pseudomonadota</taxon>
        <taxon>Alphaproteobacteria</taxon>
        <taxon>Hyphomicrobiales</taxon>
        <taxon>Cohaesibacteraceae</taxon>
    </lineage>
</organism>
<evidence type="ECO:0000256" key="8">
    <source>
        <dbReference type="ARBA" id="ARBA00060041"/>
    </source>
</evidence>